<evidence type="ECO:0000313" key="2">
    <source>
        <dbReference type="Proteomes" id="UP000193144"/>
    </source>
</evidence>
<sequence>MHDPRRTGDAKDDFSELNRQLYALEKALVRVKDVNLDEEQEAGKIAIQSAASQCQQMVGGLFIGPTGAINPVSGSATRLMVAWSKMRWAICRKDDLAKFKADINAHLVSMELLLLAFQLLVSHSSNNPSNRTSLESRKEQERNSLLVTQLREVSNSLLQNFASITE</sequence>
<gene>
    <name evidence="1" type="ORF">BCR34DRAFT_586269</name>
</gene>
<evidence type="ECO:0000313" key="1">
    <source>
        <dbReference type="EMBL" id="ORY13676.1"/>
    </source>
</evidence>
<evidence type="ECO:0008006" key="3">
    <source>
        <dbReference type="Google" id="ProtNLM"/>
    </source>
</evidence>
<proteinExistence type="predicted"/>
<dbReference type="Proteomes" id="UP000193144">
    <property type="component" value="Unassembled WGS sequence"/>
</dbReference>
<dbReference type="OrthoDB" id="3045089at2759"/>
<name>A0A1Y1ZTV5_9PLEO</name>
<reference evidence="1 2" key="1">
    <citation type="submission" date="2016-07" db="EMBL/GenBank/DDBJ databases">
        <title>Pervasive Adenine N6-methylation of Active Genes in Fungi.</title>
        <authorList>
            <consortium name="DOE Joint Genome Institute"/>
            <person name="Mondo S.J."/>
            <person name="Dannebaum R.O."/>
            <person name="Kuo R.C."/>
            <person name="Labutti K."/>
            <person name="Haridas S."/>
            <person name="Kuo A."/>
            <person name="Salamov A."/>
            <person name="Ahrendt S.R."/>
            <person name="Lipzen A."/>
            <person name="Sullivan W."/>
            <person name="Andreopoulos W.B."/>
            <person name="Clum A."/>
            <person name="Lindquist E."/>
            <person name="Daum C."/>
            <person name="Ramamoorthy G.K."/>
            <person name="Gryganskyi A."/>
            <person name="Culley D."/>
            <person name="Magnuson J.K."/>
            <person name="James T.Y."/>
            <person name="O'Malley M.A."/>
            <person name="Stajich J.E."/>
            <person name="Spatafora J.W."/>
            <person name="Visel A."/>
            <person name="Grigoriev I.V."/>
        </authorList>
    </citation>
    <scope>NUCLEOTIDE SEQUENCE [LARGE SCALE GENOMIC DNA]</scope>
    <source>
        <strain evidence="1 2">CBS 115471</strain>
    </source>
</reference>
<protein>
    <recommendedName>
        <fullName evidence="3">Fungal N-terminal domain-containing protein</fullName>
    </recommendedName>
</protein>
<organism evidence="1 2">
    <name type="scientific">Clohesyomyces aquaticus</name>
    <dbReference type="NCBI Taxonomy" id="1231657"/>
    <lineage>
        <taxon>Eukaryota</taxon>
        <taxon>Fungi</taxon>
        <taxon>Dikarya</taxon>
        <taxon>Ascomycota</taxon>
        <taxon>Pezizomycotina</taxon>
        <taxon>Dothideomycetes</taxon>
        <taxon>Pleosporomycetidae</taxon>
        <taxon>Pleosporales</taxon>
        <taxon>Lindgomycetaceae</taxon>
        <taxon>Clohesyomyces</taxon>
    </lineage>
</organism>
<comment type="caution">
    <text evidence="1">The sequence shown here is derived from an EMBL/GenBank/DDBJ whole genome shotgun (WGS) entry which is preliminary data.</text>
</comment>
<dbReference type="AlphaFoldDB" id="A0A1Y1ZTV5"/>
<dbReference type="EMBL" id="MCFA01000039">
    <property type="protein sequence ID" value="ORY13676.1"/>
    <property type="molecule type" value="Genomic_DNA"/>
</dbReference>
<accession>A0A1Y1ZTV5</accession>
<keyword evidence="2" id="KW-1185">Reference proteome</keyword>